<dbReference type="PATRIC" id="fig|423471.3.peg.2131"/>
<comment type="caution">
    <text evidence="1">The sequence shown here is derived from an EMBL/GenBank/DDBJ whole genome shotgun (WGS) entry which is preliminary data.</text>
</comment>
<reference evidence="1 2" key="1">
    <citation type="journal article" date="2011" name="Front. Microbiol.">
        <title>Two Strains of Crocosphaera watsonii with Highly Conserved Genomes are Distinguished by Strain-Specific Features.</title>
        <authorList>
            <person name="Bench S.R."/>
            <person name="Ilikchyan I.N."/>
            <person name="Tripp H.J."/>
            <person name="Zehr J.P."/>
        </authorList>
    </citation>
    <scope>NUCLEOTIDE SEQUENCE [LARGE SCALE GENOMIC DNA]</scope>
    <source>
        <strain evidence="1 2">WH 0003</strain>
    </source>
</reference>
<evidence type="ECO:0000313" key="2">
    <source>
        <dbReference type="Proteomes" id="UP000003477"/>
    </source>
</evidence>
<protein>
    <submittedName>
        <fullName evidence="1">Uncharacterized protein</fullName>
    </submittedName>
</protein>
<organism evidence="1 2">
    <name type="scientific">Crocosphaera watsonii WH 0003</name>
    <dbReference type="NCBI Taxonomy" id="423471"/>
    <lineage>
        <taxon>Bacteria</taxon>
        <taxon>Bacillati</taxon>
        <taxon>Cyanobacteriota</taxon>
        <taxon>Cyanophyceae</taxon>
        <taxon>Oscillatoriophycideae</taxon>
        <taxon>Chroococcales</taxon>
        <taxon>Aphanothecaceae</taxon>
        <taxon>Crocosphaera</taxon>
    </lineage>
</organism>
<gene>
    <name evidence="1" type="ORF">CWATWH0003_2271</name>
</gene>
<proteinExistence type="predicted"/>
<dbReference type="AlphaFoldDB" id="G5J448"/>
<accession>G5J448</accession>
<dbReference type="Proteomes" id="UP000003477">
    <property type="component" value="Unassembled WGS sequence"/>
</dbReference>
<dbReference type="EMBL" id="AESD01000344">
    <property type="protein sequence ID" value="EHJ13006.1"/>
    <property type="molecule type" value="Genomic_DNA"/>
</dbReference>
<name>G5J448_CROWT</name>
<evidence type="ECO:0000313" key="1">
    <source>
        <dbReference type="EMBL" id="EHJ13006.1"/>
    </source>
</evidence>
<sequence length="43" mass="4796">MTVALLIMALWMQGLPARQMPDNIDIDGEGLPSFEMTKPQMGF</sequence>